<protein>
    <submittedName>
        <fullName evidence="1">Uncharacterized protein</fullName>
    </submittedName>
</protein>
<dbReference type="EMBL" id="GG657754">
    <property type="protein sequence ID" value="EFL21961.1"/>
    <property type="molecule type" value="Genomic_DNA"/>
</dbReference>
<dbReference type="OrthoDB" id="3701137at2"/>
<reference evidence="1 2" key="1">
    <citation type="submission" date="2009-02" db="EMBL/GenBank/DDBJ databases">
        <title>Annotation of Streptomyces hygroscopicus strain ATCC 53653.</title>
        <authorList>
            <consortium name="The Broad Institute Genome Sequencing Platform"/>
            <consortium name="Broad Institute Microbial Sequencing Center"/>
            <person name="Fischbach M."/>
            <person name="Godfrey P."/>
            <person name="Ward D."/>
            <person name="Young S."/>
            <person name="Zeng Q."/>
            <person name="Koehrsen M."/>
            <person name="Alvarado L."/>
            <person name="Berlin A.M."/>
            <person name="Bochicchio J."/>
            <person name="Borenstein D."/>
            <person name="Chapman S.B."/>
            <person name="Chen Z."/>
            <person name="Engels R."/>
            <person name="Freedman E."/>
            <person name="Gellesch M."/>
            <person name="Goldberg J."/>
            <person name="Griggs A."/>
            <person name="Gujja S."/>
            <person name="Heilman E.R."/>
            <person name="Heiman D.I."/>
            <person name="Hepburn T.A."/>
            <person name="Howarth C."/>
            <person name="Jen D."/>
            <person name="Larson L."/>
            <person name="Lewis B."/>
            <person name="Mehta T."/>
            <person name="Park D."/>
            <person name="Pearson M."/>
            <person name="Richards J."/>
            <person name="Roberts A."/>
            <person name="Saif S."/>
            <person name="Shea T.D."/>
            <person name="Shenoy N."/>
            <person name="Sisk P."/>
            <person name="Stolte C."/>
            <person name="Sykes S.N."/>
            <person name="Thomson T."/>
            <person name="Walk T."/>
            <person name="White J."/>
            <person name="Yandava C."/>
            <person name="Straight P."/>
            <person name="Clardy J."/>
            <person name="Hung D."/>
            <person name="Kolter R."/>
            <person name="Mekalanos J."/>
            <person name="Walker S."/>
            <person name="Walsh C.T."/>
            <person name="Wieland-Brown L.C."/>
            <person name="Haas B."/>
            <person name="Nusbaum C."/>
            <person name="Birren B."/>
        </authorList>
    </citation>
    <scope>NUCLEOTIDE SEQUENCE [LARGE SCALE GENOMIC DNA]</scope>
    <source>
        <strain evidence="1 2">ATCC 53653</strain>
    </source>
</reference>
<proteinExistence type="predicted"/>
<evidence type="ECO:0000313" key="2">
    <source>
        <dbReference type="Proteomes" id="UP000003963"/>
    </source>
</evidence>
<dbReference type="AlphaFoldDB" id="D9WQY4"/>
<keyword evidence="2" id="KW-1185">Reference proteome</keyword>
<sequence length="138" mass="14563">MRDGGLRWQLVVETGGDGLRQERLTRDLHAALQETDGLSVGFTDADKPVAPGHKGTGVGDIALWAATAGAVARPVARILITAITEWCARDRHRKVEVTFNGHSAAITGRPDAAQQRVISDFLDKVAAGEPGTPEGSGE</sequence>
<dbReference type="InterPro" id="IPR045428">
    <property type="entry name" value="EACC1"/>
</dbReference>
<dbReference type="RefSeq" id="WP_009713782.1">
    <property type="nucleotide sequence ID" value="NZ_GG657754.1"/>
</dbReference>
<organism evidence="1 2">
    <name type="scientific">Streptomyces himastatinicus ATCC 53653</name>
    <dbReference type="NCBI Taxonomy" id="457427"/>
    <lineage>
        <taxon>Bacteria</taxon>
        <taxon>Bacillati</taxon>
        <taxon>Actinomycetota</taxon>
        <taxon>Actinomycetes</taxon>
        <taxon>Kitasatosporales</taxon>
        <taxon>Streptomycetaceae</taxon>
        <taxon>Streptomyces</taxon>
        <taxon>Streptomyces violaceusniger group</taxon>
    </lineage>
</organism>
<dbReference type="Pfam" id="PF19953">
    <property type="entry name" value="EACC1"/>
    <property type="match status" value="1"/>
</dbReference>
<dbReference type="HOGENOM" id="CLU_1854096_0_0_11"/>
<name>D9WQY4_9ACTN</name>
<dbReference type="STRING" id="457427.SSOG_01673"/>
<gene>
    <name evidence="1" type="ORF">SSOG_01673</name>
</gene>
<accession>D9WQY4</accession>
<evidence type="ECO:0000313" key="1">
    <source>
        <dbReference type="EMBL" id="EFL21961.1"/>
    </source>
</evidence>
<dbReference type="Proteomes" id="UP000003963">
    <property type="component" value="Unassembled WGS sequence"/>
</dbReference>